<dbReference type="InterPro" id="IPR044946">
    <property type="entry name" value="Restrct_endonuc_typeI_TRD_sf"/>
</dbReference>
<dbReference type="RefSeq" id="WP_250869393.1">
    <property type="nucleotide sequence ID" value="NZ_JAGSOI010000103.1"/>
</dbReference>
<dbReference type="Pfam" id="PF01420">
    <property type="entry name" value="Methylase_S"/>
    <property type="match status" value="1"/>
</dbReference>
<name>A0A9E5DE29_9EURY</name>
<feature type="domain" description="Type I restriction modification DNA specificity" evidence="4">
    <location>
        <begin position="157"/>
        <end position="314"/>
    </location>
</feature>
<organism evidence="5 6">
    <name type="scientific">Methanococcoides seepicolus</name>
    <dbReference type="NCBI Taxonomy" id="2828780"/>
    <lineage>
        <taxon>Archaea</taxon>
        <taxon>Methanobacteriati</taxon>
        <taxon>Methanobacteriota</taxon>
        <taxon>Stenosarchaea group</taxon>
        <taxon>Methanomicrobia</taxon>
        <taxon>Methanosarcinales</taxon>
        <taxon>Methanosarcinaceae</taxon>
        <taxon>Methanococcoides</taxon>
    </lineage>
</organism>
<reference evidence="5" key="1">
    <citation type="journal article" date="2021" name="mSystems">
        <title>Bacteria and Archaea Synergistically Convert Glycine Betaine to Biogenic Methane in the Formosa Cold Seep of the South China Sea.</title>
        <authorList>
            <person name="Li L."/>
            <person name="Zhang W."/>
            <person name="Zhang S."/>
            <person name="Song L."/>
            <person name="Sun Q."/>
            <person name="Zhang H."/>
            <person name="Xiang H."/>
            <person name="Dong X."/>
        </authorList>
    </citation>
    <scope>NUCLEOTIDE SEQUENCE</scope>
    <source>
        <strain evidence="5">LLY</strain>
    </source>
</reference>
<sequence length="369" mass="41145">MNGKYLFWALQSPYVQQQISWNEGTGSTVSNVRIPVLKKLNIPRHKDNEDQIANILSSLADKITLNQQINQTLETMAQAIFKSWFVDFEPVKAKIAAIEAGEDPESANRAAMRAISGRLDEEMDKMQAEQPEEYAQLKDTAELFPAAMWDSELGEVPVGWEIKAIQDLAKTIKGKSYKSAELSESKTALVTLKSFNRGGGYRLDGLKEYTGSYKGEQEVFAGDLIIAYTDVTQAADVIGKPAMVVSDSRYEHLVISLDVAVVRPEIDGHKYFLYGLARTDTFQNHTKSYTTGTTVLHLGKSAVPEFQFPAPSEELMKLYMQNVSSMFILVNEKIEESKNIERLRDTLLPKLLSGEVSVSEAEKVMGELA</sequence>
<comment type="similarity">
    <text evidence="1">Belongs to the type-I restriction system S methylase family.</text>
</comment>
<evidence type="ECO:0000256" key="2">
    <source>
        <dbReference type="ARBA" id="ARBA00022747"/>
    </source>
</evidence>
<evidence type="ECO:0000256" key="1">
    <source>
        <dbReference type="ARBA" id="ARBA00010923"/>
    </source>
</evidence>
<dbReference type="InterPro" id="IPR052021">
    <property type="entry name" value="Type-I_RS_S_subunit"/>
</dbReference>
<dbReference type="GO" id="GO:0004519">
    <property type="term" value="F:endonuclease activity"/>
    <property type="evidence" value="ECO:0007669"/>
    <property type="project" value="UniProtKB-KW"/>
</dbReference>
<dbReference type="AlphaFoldDB" id="A0A9E5DE29"/>
<dbReference type="GO" id="GO:0009307">
    <property type="term" value="P:DNA restriction-modification system"/>
    <property type="evidence" value="ECO:0007669"/>
    <property type="project" value="UniProtKB-KW"/>
</dbReference>
<comment type="caution">
    <text evidence="5">The sequence shown here is derived from an EMBL/GenBank/DDBJ whole genome shotgun (WGS) entry which is preliminary data.</text>
</comment>
<dbReference type="PANTHER" id="PTHR30408:SF13">
    <property type="entry name" value="TYPE I RESTRICTION ENZYME HINDI SPECIFICITY SUBUNIT"/>
    <property type="match status" value="1"/>
</dbReference>
<keyword evidence="5" id="KW-0540">Nuclease</keyword>
<dbReference type="Proteomes" id="UP001056766">
    <property type="component" value="Unassembled WGS sequence"/>
</dbReference>
<keyword evidence="5" id="KW-0255">Endonuclease</keyword>
<keyword evidence="5" id="KW-0378">Hydrolase</keyword>
<dbReference type="PANTHER" id="PTHR30408">
    <property type="entry name" value="TYPE-1 RESTRICTION ENZYME ECOKI SPECIFICITY PROTEIN"/>
    <property type="match status" value="1"/>
</dbReference>
<keyword evidence="6" id="KW-1185">Reference proteome</keyword>
<dbReference type="EMBL" id="JAGSOI010000103">
    <property type="protein sequence ID" value="MCM1987984.1"/>
    <property type="molecule type" value="Genomic_DNA"/>
</dbReference>
<evidence type="ECO:0000313" key="5">
    <source>
        <dbReference type="EMBL" id="MCM1987984.1"/>
    </source>
</evidence>
<reference evidence="5" key="2">
    <citation type="submission" date="2021-04" db="EMBL/GenBank/DDBJ databases">
        <authorList>
            <person name="Dong X."/>
        </authorList>
    </citation>
    <scope>NUCLEOTIDE SEQUENCE</scope>
    <source>
        <strain evidence="5">LLY</strain>
    </source>
</reference>
<dbReference type="GO" id="GO:0003677">
    <property type="term" value="F:DNA binding"/>
    <property type="evidence" value="ECO:0007669"/>
    <property type="project" value="UniProtKB-KW"/>
</dbReference>
<dbReference type="SUPFAM" id="SSF116734">
    <property type="entry name" value="DNA methylase specificity domain"/>
    <property type="match status" value="2"/>
</dbReference>
<dbReference type="Gene3D" id="3.90.220.20">
    <property type="entry name" value="DNA methylase specificity domains"/>
    <property type="match status" value="2"/>
</dbReference>
<accession>A0A9E5DE29</accession>
<evidence type="ECO:0000256" key="3">
    <source>
        <dbReference type="ARBA" id="ARBA00023125"/>
    </source>
</evidence>
<dbReference type="EC" id="3.1.21.-" evidence="5"/>
<dbReference type="InterPro" id="IPR000055">
    <property type="entry name" value="Restrct_endonuc_typeI_TRD"/>
</dbReference>
<dbReference type="GO" id="GO:0016787">
    <property type="term" value="F:hydrolase activity"/>
    <property type="evidence" value="ECO:0007669"/>
    <property type="project" value="UniProtKB-KW"/>
</dbReference>
<gene>
    <name evidence="5" type="ORF">KDK67_13555</name>
</gene>
<proteinExistence type="inferred from homology"/>
<protein>
    <submittedName>
        <fullName evidence="5">Restriction endonuclease subunit S</fullName>
        <ecNumber evidence="5">3.1.21.-</ecNumber>
    </submittedName>
</protein>
<evidence type="ECO:0000259" key="4">
    <source>
        <dbReference type="Pfam" id="PF01420"/>
    </source>
</evidence>
<evidence type="ECO:0000313" key="6">
    <source>
        <dbReference type="Proteomes" id="UP001056766"/>
    </source>
</evidence>
<keyword evidence="2" id="KW-0680">Restriction system</keyword>
<keyword evidence="3" id="KW-0238">DNA-binding</keyword>